<evidence type="ECO:0000313" key="3">
    <source>
        <dbReference type="Proteomes" id="UP000076878"/>
    </source>
</evidence>
<dbReference type="InterPro" id="IPR050155">
    <property type="entry name" value="HAD-like_hydrolase_sf"/>
</dbReference>
<name>A0A143YEW6_9LACT</name>
<dbReference type="Proteomes" id="UP000076878">
    <property type="component" value="Unassembled WGS sequence"/>
</dbReference>
<evidence type="ECO:0000313" key="4">
    <source>
        <dbReference type="Proteomes" id="UP000199280"/>
    </source>
</evidence>
<protein>
    <submittedName>
        <fullName evidence="2">Haloacid dehalogenase superfamily, subfamily IA, variant 1 with third motif having Dx(3-4)D or Dx(3-4)E</fullName>
    </submittedName>
</protein>
<dbReference type="NCBIfam" id="TIGR01549">
    <property type="entry name" value="HAD-SF-IA-v1"/>
    <property type="match status" value="1"/>
</dbReference>
<dbReference type="PANTHER" id="PTHR43434:SF26">
    <property type="entry name" value="PYROPHOSPHATASE PPAX"/>
    <property type="match status" value="1"/>
</dbReference>
<dbReference type="SUPFAM" id="SSF56784">
    <property type="entry name" value="HAD-like"/>
    <property type="match status" value="1"/>
</dbReference>
<dbReference type="InterPro" id="IPR023214">
    <property type="entry name" value="HAD_sf"/>
</dbReference>
<reference evidence="1 3" key="1">
    <citation type="submission" date="2016-02" db="EMBL/GenBank/DDBJ databases">
        <authorList>
            <person name="Wen L."/>
            <person name="He K."/>
            <person name="Yang H."/>
        </authorList>
    </citation>
    <scope>NUCLEOTIDE SEQUENCE [LARGE SCALE GENOMIC DNA]</scope>
    <source>
        <strain evidence="1">Trichococcus_R210</strain>
    </source>
</reference>
<dbReference type="InterPro" id="IPR023198">
    <property type="entry name" value="PGP-like_dom2"/>
</dbReference>
<evidence type="ECO:0000313" key="1">
    <source>
        <dbReference type="EMBL" id="CZQ87258.1"/>
    </source>
</evidence>
<dbReference type="OrthoDB" id="9807630at2"/>
<accession>A0A143YEW6</accession>
<dbReference type="RefSeq" id="WP_068621413.1">
    <property type="nucleotide sequence ID" value="NZ_FJNB01000003.1"/>
</dbReference>
<dbReference type="InterPro" id="IPR041492">
    <property type="entry name" value="HAD_2"/>
</dbReference>
<dbReference type="Gene3D" id="1.10.150.240">
    <property type="entry name" value="Putative phosphatase, domain 2"/>
    <property type="match status" value="1"/>
</dbReference>
<dbReference type="EMBL" id="FNYT01000002">
    <property type="protein sequence ID" value="SEI64224.1"/>
    <property type="molecule type" value="Genomic_DNA"/>
</dbReference>
<dbReference type="InterPro" id="IPR006439">
    <property type="entry name" value="HAD-SF_hydro_IA"/>
</dbReference>
<gene>
    <name evidence="2" type="ORF">SAMN05216375_10268</name>
    <name evidence="1" type="ORF">TR210_592</name>
</gene>
<dbReference type="SFLD" id="SFLDS00003">
    <property type="entry name" value="Haloacid_Dehalogenase"/>
    <property type="match status" value="1"/>
</dbReference>
<organism evidence="1 3">
    <name type="scientific">Trichococcus ilyis</name>
    <dbReference type="NCBI Taxonomy" id="640938"/>
    <lineage>
        <taxon>Bacteria</taxon>
        <taxon>Bacillati</taxon>
        <taxon>Bacillota</taxon>
        <taxon>Bacilli</taxon>
        <taxon>Lactobacillales</taxon>
        <taxon>Carnobacteriaceae</taxon>
        <taxon>Trichococcus</taxon>
    </lineage>
</organism>
<dbReference type="Proteomes" id="UP000199280">
    <property type="component" value="Unassembled WGS sequence"/>
</dbReference>
<reference evidence="2 4" key="2">
    <citation type="submission" date="2016-10" db="EMBL/GenBank/DDBJ databases">
        <authorList>
            <person name="Varghese N."/>
            <person name="Submissions S."/>
        </authorList>
    </citation>
    <scope>NUCLEOTIDE SEQUENCE [LARGE SCALE GENOMIC DNA]</scope>
    <source>
        <strain evidence="2 4">DSM 22150</strain>
    </source>
</reference>
<dbReference type="GO" id="GO:0008967">
    <property type="term" value="F:phosphoglycolate phosphatase activity"/>
    <property type="evidence" value="ECO:0007669"/>
    <property type="project" value="TreeGrafter"/>
</dbReference>
<keyword evidence="4" id="KW-1185">Reference proteome</keyword>
<evidence type="ECO:0000313" key="2">
    <source>
        <dbReference type="EMBL" id="SEI64224.1"/>
    </source>
</evidence>
<sequence>MIHTFIFDVDGTIVDTEASIFKGLDAVLREYAGREATPEDMRAVFGRPGMEGLQSLGFTPEEAAKLHPKWSTLSKSYADSVQIFAGMEDTLRQLKENNHLLGIVTSKTKESYALNITPFGLDDYFDVIITSSDTEEHKPSGQPLTECLRRLGITEHEAIYIGDSIYDNQCARNAAVAFGLAEWGSHTTEGFDADHIFKAPEDILSLV</sequence>
<dbReference type="SFLD" id="SFLDG01129">
    <property type="entry name" value="C1.5:_HAD__Beta-PGM__Phosphata"/>
    <property type="match status" value="1"/>
</dbReference>
<dbReference type="STRING" id="640938.TR210_592"/>
<dbReference type="AlphaFoldDB" id="A0A143YEW6"/>
<dbReference type="GO" id="GO:0006281">
    <property type="term" value="P:DNA repair"/>
    <property type="evidence" value="ECO:0007669"/>
    <property type="project" value="TreeGrafter"/>
</dbReference>
<dbReference type="GO" id="GO:0005829">
    <property type="term" value="C:cytosol"/>
    <property type="evidence" value="ECO:0007669"/>
    <property type="project" value="TreeGrafter"/>
</dbReference>
<dbReference type="EMBL" id="FJNB01000003">
    <property type="protein sequence ID" value="CZQ87258.1"/>
    <property type="molecule type" value="Genomic_DNA"/>
</dbReference>
<dbReference type="Pfam" id="PF13419">
    <property type="entry name" value="HAD_2"/>
    <property type="match status" value="1"/>
</dbReference>
<dbReference type="Gene3D" id="3.40.50.1000">
    <property type="entry name" value="HAD superfamily/HAD-like"/>
    <property type="match status" value="1"/>
</dbReference>
<dbReference type="InterPro" id="IPR036412">
    <property type="entry name" value="HAD-like_sf"/>
</dbReference>
<proteinExistence type="predicted"/>
<dbReference type="PANTHER" id="PTHR43434">
    <property type="entry name" value="PHOSPHOGLYCOLATE PHOSPHATASE"/>
    <property type="match status" value="1"/>
</dbReference>